<gene>
    <name evidence="1" type="ORF">N0V89_011462</name>
</gene>
<dbReference type="PANTHER" id="PTHR43712">
    <property type="entry name" value="PUTATIVE (AFU_ORTHOLOGUE AFUA_4G14580)-RELATED"/>
    <property type="match status" value="1"/>
</dbReference>
<dbReference type="EMBL" id="JAPEUX010000009">
    <property type="protein sequence ID" value="KAJ4345332.1"/>
    <property type="molecule type" value="Genomic_DNA"/>
</dbReference>
<dbReference type="Gene3D" id="3.40.50.150">
    <property type="entry name" value="Vaccinia Virus protein VP39"/>
    <property type="match status" value="1"/>
</dbReference>
<accession>A0A9W9C5C2</accession>
<dbReference type="SUPFAM" id="SSF53335">
    <property type="entry name" value="S-adenosyl-L-methionine-dependent methyltransferases"/>
    <property type="match status" value="1"/>
</dbReference>
<evidence type="ECO:0000313" key="1">
    <source>
        <dbReference type="EMBL" id="KAJ4345332.1"/>
    </source>
</evidence>
<protein>
    <recommendedName>
        <fullName evidence="3">S-adenosyl-L-methionine-dependent methyltransferase</fullName>
    </recommendedName>
</protein>
<proteinExistence type="predicted"/>
<dbReference type="PANTHER" id="PTHR43712:SF1">
    <property type="entry name" value="HYPOTHETICAL O-METHYLTRANSFERASE (EUROFUNG)-RELATED"/>
    <property type="match status" value="1"/>
</dbReference>
<reference evidence="1" key="1">
    <citation type="submission" date="2022-10" db="EMBL/GenBank/DDBJ databases">
        <title>Tapping the CABI collections for fungal endophytes: first genome assemblies for Collariella, Neodidymelliopsis, Ascochyta clinopodiicola, Didymella pomorum, Didymosphaeria variabile, Neocosmospora piperis and Neocucurbitaria cava.</title>
        <authorList>
            <person name="Hill R."/>
        </authorList>
    </citation>
    <scope>NUCLEOTIDE SEQUENCE</scope>
    <source>
        <strain evidence="1">IMI 356815</strain>
    </source>
</reference>
<dbReference type="InterPro" id="IPR036388">
    <property type="entry name" value="WH-like_DNA-bd_sf"/>
</dbReference>
<dbReference type="InterPro" id="IPR036390">
    <property type="entry name" value="WH_DNA-bd_sf"/>
</dbReference>
<dbReference type="AlphaFoldDB" id="A0A9W9C5C2"/>
<organism evidence="1 2">
    <name type="scientific">Didymosphaeria variabile</name>
    <dbReference type="NCBI Taxonomy" id="1932322"/>
    <lineage>
        <taxon>Eukaryota</taxon>
        <taxon>Fungi</taxon>
        <taxon>Dikarya</taxon>
        <taxon>Ascomycota</taxon>
        <taxon>Pezizomycotina</taxon>
        <taxon>Dothideomycetes</taxon>
        <taxon>Pleosporomycetidae</taxon>
        <taxon>Pleosporales</taxon>
        <taxon>Massarineae</taxon>
        <taxon>Didymosphaeriaceae</taxon>
        <taxon>Didymosphaeria</taxon>
    </lineage>
</organism>
<keyword evidence="2" id="KW-1185">Reference proteome</keyword>
<dbReference type="SUPFAM" id="SSF46785">
    <property type="entry name" value="Winged helix' DNA-binding domain"/>
    <property type="match status" value="1"/>
</dbReference>
<sequence>MSEARNLIAQLTSLSQQSDFDTNAATLASTLHLAKQLQLATQKPEDAAIELCFHVGPLHERDKLVAGQASGVSATGLAEESGCKENLLVRLLRPLSALDFVQEASEDLWTPTPITKAMCLPPVEAAHIHFWDQGTTAAVKMPAYFKKTAYRQPEDPRDGLFQYSFGTDKEAFEFWSLQPAVIDNFNTCMTGIRGSRPSWIEWWPVEQRILNEGLSNEPSEVLLVDVAGGRGHDVQAFGKKFEACKGRLVLEDLPAVIGDIKQLDERVERVEYDFFTSQPIVGILSRTAAAMKPGYSKLLLNDFILPNRDCPLFPTGFDLQMMAMHAAQERTESQWQNLLETAGLKLVQLWIPPGGGEGIVEAELPPTH</sequence>
<dbReference type="InterPro" id="IPR029063">
    <property type="entry name" value="SAM-dependent_MTases_sf"/>
</dbReference>
<dbReference type="Gene3D" id="1.10.10.10">
    <property type="entry name" value="Winged helix-like DNA-binding domain superfamily/Winged helix DNA-binding domain"/>
    <property type="match status" value="1"/>
</dbReference>
<name>A0A9W9C5C2_9PLEO</name>
<comment type="caution">
    <text evidence="1">The sequence shown here is derived from an EMBL/GenBank/DDBJ whole genome shotgun (WGS) entry which is preliminary data.</text>
</comment>
<evidence type="ECO:0000313" key="2">
    <source>
        <dbReference type="Proteomes" id="UP001140513"/>
    </source>
</evidence>
<dbReference type="GeneID" id="80914992"/>
<dbReference type="RefSeq" id="XP_056065496.1">
    <property type="nucleotide sequence ID" value="XM_056220193.1"/>
</dbReference>
<dbReference type="Proteomes" id="UP001140513">
    <property type="component" value="Unassembled WGS sequence"/>
</dbReference>
<evidence type="ECO:0008006" key="3">
    <source>
        <dbReference type="Google" id="ProtNLM"/>
    </source>
</evidence>
<dbReference type="OrthoDB" id="3340390at2759"/>